<evidence type="ECO:0000256" key="8">
    <source>
        <dbReference type="ARBA" id="ARBA00022758"/>
    </source>
</evidence>
<dbReference type="InterPro" id="IPR043502">
    <property type="entry name" value="DNA/RNA_pol_sf"/>
</dbReference>
<feature type="region of interest" description="Disordered" evidence="12">
    <location>
        <begin position="857"/>
        <end position="890"/>
    </location>
</feature>
<evidence type="ECO:0000256" key="11">
    <source>
        <dbReference type="SAM" id="Coils"/>
    </source>
</evidence>
<dbReference type="GO" id="GO:0039694">
    <property type="term" value="P:viral RNA genome replication"/>
    <property type="evidence" value="ECO:0007669"/>
    <property type="project" value="InterPro"/>
</dbReference>
<name>A0A2P1GMF1_9VIRU</name>
<evidence type="ECO:0000256" key="2">
    <source>
        <dbReference type="ARBA" id="ARBA00011245"/>
    </source>
</evidence>
<dbReference type="InterPro" id="IPR001205">
    <property type="entry name" value="RNA-dir_pol_C"/>
</dbReference>
<protein>
    <recommendedName>
        <fullName evidence="3">Non-structural polyprotein 1AB</fullName>
    </recommendedName>
</protein>
<keyword evidence="6" id="KW-0548">Nucleotidyltransferase</keyword>
<dbReference type="Gene3D" id="3.30.70.270">
    <property type="match status" value="1"/>
</dbReference>
<dbReference type="InterPro" id="IPR007094">
    <property type="entry name" value="RNA-dir_pol_PSvirus"/>
</dbReference>
<evidence type="ECO:0000256" key="6">
    <source>
        <dbReference type="ARBA" id="ARBA00022695"/>
    </source>
</evidence>
<comment type="similarity">
    <text evidence="1">Belongs to the astroviridae polyprotein 1AB family.</text>
</comment>
<evidence type="ECO:0000256" key="10">
    <source>
        <dbReference type="ARBA" id="ARBA00022953"/>
    </source>
</evidence>
<feature type="transmembrane region" description="Helical" evidence="13">
    <location>
        <begin position="401"/>
        <end position="421"/>
    </location>
</feature>
<evidence type="ECO:0000256" key="1">
    <source>
        <dbReference type="ARBA" id="ARBA00005873"/>
    </source>
</evidence>
<dbReference type="PROSITE" id="PS50507">
    <property type="entry name" value="RDRP_SSRNA_POS"/>
    <property type="match status" value="1"/>
</dbReference>
<evidence type="ECO:0000256" key="12">
    <source>
        <dbReference type="SAM" id="MobiDB-lite"/>
    </source>
</evidence>
<feature type="transmembrane region" description="Helical" evidence="13">
    <location>
        <begin position="336"/>
        <end position="353"/>
    </location>
</feature>
<keyword evidence="11" id="KW-0175">Coiled coil</keyword>
<evidence type="ECO:0000256" key="3">
    <source>
        <dbReference type="ARBA" id="ARBA00019743"/>
    </source>
</evidence>
<feature type="compositionally biased region" description="Acidic residues" evidence="12">
    <location>
        <begin position="865"/>
        <end position="874"/>
    </location>
</feature>
<reference evidence="15" key="1">
    <citation type="journal article" date="2018" name="Nature">
        <title>The evolutionary history of vertebrate RNA viruses.</title>
        <authorList>
            <person name="Shi M."/>
            <person name="Lin X.D."/>
            <person name="Chen X."/>
            <person name="Tian J.H."/>
            <person name="Chen L.J."/>
            <person name="Li K."/>
            <person name="Wang W."/>
            <person name="Eden J.S."/>
            <person name="Shen J.J."/>
            <person name="Liu L."/>
            <person name="Holmes E.C."/>
            <person name="Zhang Y.Z."/>
        </authorList>
    </citation>
    <scope>NUCLEOTIDE SEQUENCE</scope>
    <source>
        <strain evidence="15">HKCCC7872</strain>
    </source>
</reference>
<feature type="transmembrane region" description="Helical" evidence="13">
    <location>
        <begin position="140"/>
        <end position="161"/>
    </location>
</feature>
<evidence type="ECO:0000313" key="15">
    <source>
        <dbReference type="EMBL" id="AVM87164.1"/>
    </source>
</evidence>
<evidence type="ECO:0000256" key="5">
    <source>
        <dbReference type="ARBA" id="ARBA00022679"/>
    </source>
</evidence>
<dbReference type="InterPro" id="IPR009003">
    <property type="entry name" value="Peptidase_S1_PA"/>
</dbReference>
<organism evidence="15">
    <name type="scientific">Hainan black-spectacled toad astrovirus 2</name>
    <dbReference type="NCBI Taxonomy" id="2116132"/>
    <lineage>
        <taxon>Viruses</taxon>
        <taxon>Riboviria</taxon>
        <taxon>Orthornavirae</taxon>
        <taxon>Pisuviricota</taxon>
        <taxon>Stelpaviricetes</taxon>
        <taxon>Stellavirales</taxon>
        <taxon>Astroviridae</taxon>
    </lineage>
</organism>
<dbReference type="GO" id="GO:0003723">
    <property type="term" value="F:RNA binding"/>
    <property type="evidence" value="ECO:0007669"/>
    <property type="project" value="InterPro"/>
</dbReference>
<dbReference type="CDD" id="cd23172">
    <property type="entry name" value="ps-ssRNAv_Astroviridae_RdRp"/>
    <property type="match status" value="1"/>
</dbReference>
<feature type="compositionally biased region" description="Basic residues" evidence="12">
    <location>
        <begin position="879"/>
        <end position="888"/>
    </location>
</feature>
<feature type="transmembrane region" description="Helical" evidence="13">
    <location>
        <begin position="428"/>
        <end position="445"/>
    </location>
</feature>
<dbReference type="SUPFAM" id="SSF50494">
    <property type="entry name" value="Trypsin-like serine proteases"/>
    <property type="match status" value="1"/>
</dbReference>
<dbReference type="GO" id="GO:0000166">
    <property type="term" value="F:nucleotide binding"/>
    <property type="evidence" value="ECO:0007669"/>
    <property type="project" value="UniProtKB-KW"/>
</dbReference>
<keyword evidence="5" id="KW-0808">Transferase</keyword>
<dbReference type="GO" id="GO:0016787">
    <property type="term" value="F:hydrolase activity"/>
    <property type="evidence" value="ECO:0007669"/>
    <property type="project" value="UniProtKB-KW"/>
</dbReference>
<dbReference type="SUPFAM" id="SSF56672">
    <property type="entry name" value="DNA/RNA polymerases"/>
    <property type="match status" value="1"/>
</dbReference>
<keyword evidence="13" id="KW-0472">Membrane</keyword>
<keyword evidence="10" id="KW-0693">Viral RNA replication</keyword>
<feature type="transmembrane region" description="Helical" evidence="13">
    <location>
        <begin position="360"/>
        <end position="389"/>
    </location>
</feature>
<evidence type="ECO:0000259" key="14">
    <source>
        <dbReference type="PROSITE" id="PS50507"/>
    </source>
</evidence>
<keyword evidence="9" id="KW-0378">Hydrolase</keyword>
<keyword evidence="4" id="KW-0696">RNA-directed RNA polymerase</keyword>
<dbReference type="GO" id="GO:0075523">
    <property type="term" value="P:viral translational frameshifting"/>
    <property type="evidence" value="ECO:0007669"/>
    <property type="project" value="UniProtKB-KW"/>
</dbReference>
<keyword evidence="13" id="KW-0812">Transmembrane</keyword>
<dbReference type="Pfam" id="PF00680">
    <property type="entry name" value="RdRP_1"/>
    <property type="match status" value="1"/>
</dbReference>
<accession>A0A2P1GMF1</accession>
<evidence type="ECO:0000256" key="13">
    <source>
        <dbReference type="SAM" id="Phobius"/>
    </source>
</evidence>
<proteinExistence type="inferred from homology"/>
<evidence type="ECO:0000256" key="4">
    <source>
        <dbReference type="ARBA" id="ARBA00022484"/>
    </source>
</evidence>
<evidence type="ECO:0000256" key="7">
    <source>
        <dbReference type="ARBA" id="ARBA00022741"/>
    </source>
</evidence>
<feature type="coiled-coil region" evidence="11">
    <location>
        <begin position="107"/>
        <end position="134"/>
    </location>
</feature>
<keyword evidence="13" id="KW-1133">Transmembrane helix</keyword>
<evidence type="ECO:0000256" key="9">
    <source>
        <dbReference type="ARBA" id="ARBA00022801"/>
    </source>
</evidence>
<keyword evidence="8" id="KW-0688">Ribosomal frameshifting</keyword>
<feature type="domain" description="RdRp catalytic" evidence="14">
    <location>
        <begin position="1323"/>
        <end position="1456"/>
    </location>
</feature>
<dbReference type="EMBL" id="MG599910">
    <property type="protein sequence ID" value="AVM87164.1"/>
    <property type="molecule type" value="Genomic_RNA"/>
</dbReference>
<dbReference type="GO" id="GO:0003968">
    <property type="term" value="F:RNA-directed RNA polymerase activity"/>
    <property type="evidence" value="ECO:0007669"/>
    <property type="project" value="UniProtKB-KW"/>
</dbReference>
<comment type="subunit">
    <text evidence="2">Monomer.</text>
</comment>
<sequence>MAALCAVPKRGGTSHVVGSQALIDYEAFQGRIVNDPERKKELFSSDFILMRTGEEAVVCKKPYADKPRFRAIRKGGSFDTELSESEDRAFKDWISARKRLQTALFEASDAKQRHQDSLVKIAELEQQNLALRRRMSQFTFFQNGVHKFGFFFLVFLLMLALPTVGGTETTENTEGFLRERVTRFCARKTLCALSWPEPFTPTLFLNGKTGNGDTILTGVRVEKWLNEGDVDWKGTFQVCKKRVKTPNECALEICSRFQVYACLEKNLHWYSEVLNETIKVYTDFFALVNKDYVTFSLQLVMFIITTHHNWWVAGATASYWLGTHIMGSYLTSVWDVPTYGVPLIMITLMIRWAPIQTAFLYMFSILCPIPLQTILWLIHWIFMVFYVLLRPEPKEESVLTLAYINMWAFLLPVVSAGTWMLQRTHLSFFLQMLMIAASTVLWTGMRLSGATIMVTNPDGTVEKRKRFEPLKRMKTMYHTLQTRLRGVIPPFRVKAKSVANVMDNEHITGSCWRFGNFIYVLGHLVPAGTKTVTVNWEGVTANAKVRKQIALPNTSEFLLECNLPVELVKMPPFKRSRILTSDYCALWFNTEEGKASCFLGWALVDNLNFIRACFGTIPGVSGGAYTDQYGRLMGVHIGNSGSVSVGVMLITILTELEKPQPKEGKVVYVWPDGTHHTDPYVPPEDKRKPVPFEVKERKESKKVKVEFDLPPDDDPDKKAGYVVDDDLYHTLMEHAAEMARGVCKENLRVLQSLIEELREDVGVGNYREESKGKTKRKKRMWGGGVQKTKKTRNSMYEKIMRENVLTDELYKELVESGKSKKELQQMVRNLRWNNWVDYCEKRDWDPDNIYDEIEEAEAEQHDTDYYESENEEERENSNRLKKKKRSHQQFRGTVRQFKPEGRTILPNTPNVEKVQMELVPRQDQIISDPDTQPGVCWADEDDDDPIPRCRHGIRCCPMCDDFSSMGSVASSEDEEDIKPAEPSDSVTAVVVEVQPRQEANKAKWQKVNKKKKGKKDIFCYTCQEMHAPGNHSQSKYPCRHCHQEINYNQLQDHSQKCEAKAKKQQDPKNLEIEALPAPPPGSQIFDWVDDIRPGVRKAVPEPYPLLGYIAVSKLVSRTKKVIDPMLNVLGSLPDKIKTHYRAPLWTLKAYSKIFEKFSYSEPCCSIRATHREAWNFATYCVLQEYHYMENSKVLDFSQTTKNMDSTPAYPKFDFFKTEKDYLELHGDAEYRQLWRDAAQIKFDKWPLWWVFLKVEPIKMEKLEQEDIRMIMCTDPVYTRFGSCFEQHQNELMKQHTSTNQGQVGWTPFYGGLDETLRRLEHHEKFVEMDWTRFDGTIPREVFEHIKEIRYHFLAPEYKTYDNRRRYKWYVKAMCDKFVLLPTGEVTKITKGNPSGQISTTTDNIMVNSFLTAFEYAYHKLRLGEQPDFEDYQRDVTMICYGDDRLMGVTNWEPNPEETIKMYKDVFGMWVKPENLKIFPTLEGTSFCGFTFVKINGVWRGRVNCAKLMSTLIEPVKQLKSLDSLWTKLISLRMLTEYSDEEVKDILEQAILNTELAMRAQGLEPVSIPRNFYEKIW</sequence>
<keyword evidence="7" id="KW-0547">Nucleotide-binding</keyword>
<dbReference type="GO" id="GO:0006351">
    <property type="term" value="P:DNA-templated transcription"/>
    <property type="evidence" value="ECO:0007669"/>
    <property type="project" value="InterPro"/>
</dbReference>
<dbReference type="InterPro" id="IPR043128">
    <property type="entry name" value="Rev_trsase/Diguanyl_cyclase"/>
</dbReference>